<comment type="subcellular location">
    <subcellularLocation>
        <location evidence="1">Cytoplasm</location>
        <location evidence="1">Cytosol</location>
    </subcellularLocation>
</comment>
<evidence type="ECO:0000256" key="2">
    <source>
        <dbReference type="ARBA" id="ARBA00009182"/>
    </source>
</evidence>
<dbReference type="PANTHER" id="PTHR11815:SF10">
    <property type="entry name" value="SUCCINATE--COA LIGASE [GDP-FORMING] SUBUNIT BETA, MITOCHONDRIAL"/>
    <property type="match status" value="1"/>
</dbReference>
<dbReference type="Gene3D" id="3.30.470.110">
    <property type="match status" value="1"/>
</dbReference>
<evidence type="ECO:0000256" key="1">
    <source>
        <dbReference type="ARBA" id="ARBA00004514"/>
    </source>
</evidence>
<keyword evidence="11" id="KW-0012">Acyltransferase</keyword>
<evidence type="ECO:0000256" key="13">
    <source>
        <dbReference type="ARBA" id="ARBA00053605"/>
    </source>
</evidence>
<evidence type="ECO:0000256" key="6">
    <source>
        <dbReference type="ARBA" id="ARBA00022516"/>
    </source>
</evidence>
<comment type="catalytic activity">
    <reaction evidence="12">
        <text>oxaloacetate + acetyl-CoA + ADP + phosphate = citrate + ATP + CoA</text>
        <dbReference type="Rhea" id="RHEA:21160"/>
        <dbReference type="ChEBI" id="CHEBI:16452"/>
        <dbReference type="ChEBI" id="CHEBI:16947"/>
        <dbReference type="ChEBI" id="CHEBI:30616"/>
        <dbReference type="ChEBI" id="CHEBI:43474"/>
        <dbReference type="ChEBI" id="CHEBI:57287"/>
        <dbReference type="ChEBI" id="CHEBI:57288"/>
        <dbReference type="ChEBI" id="CHEBI:456216"/>
        <dbReference type="EC" id="2.3.3.8"/>
    </reaction>
</comment>
<dbReference type="SUPFAM" id="SSF56059">
    <property type="entry name" value="Glutathione synthetase ATP-binding domain-like"/>
    <property type="match status" value="1"/>
</dbReference>
<dbReference type="GO" id="GO:0042709">
    <property type="term" value="C:succinate-CoA ligase complex"/>
    <property type="evidence" value="ECO:0007669"/>
    <property type="project" value="TreeGrafter"/>
</dbReference>
<dbReference type="GO" id="GO:0004775">
    <property type="term" value="F:succinate-CoA ligase (ADP-forming) activity"/>
    <property type="evidence" value="ECO:0007669"/>
    <property type="project" value="TreeGrafter"/>
</dbReference>
<dbReference type="GO" id="GO:0003878">
    <property type="term" value="F:ATP citrate synthase activity"/>
    <property type="evidence" value="ECO:0007669"/>
    <property type="project" value="UniProtKB-EC"/>
</dbReference>
<accession>A0A371G580</accession>
<dbReference type="FunFam" id="3.40.50.261:FF:000008">
    <property type="entry name" value="ATP-citrate synthase alpha chain protein"/>
    <property type="match status" value="1"/>
</dbReference>
<dbReference type="GO" id="GO:0006085">
    <property type="term" value="P:acetyl-CoA biosynthetic process"/>
    <property type="evidence" value="ECO:0007669"/>
    <property type="project" value="UniProtKB-ARBA"/>
</dbReference>
<keyword evidence="17" id="KW-1185">Reference proteome</keyword>
<dbReference type="Pfam" id="PF24948">
    <property type="entry name" value="Citrate_synth_N"/>
    <property type="match status" value="1"/>
</dbReference>
<dbReference type="SUPFAM" id="SSF52210">
    <property type="entry name" value="Succinyl-CoA synthetase domains"/>
    <property type="match status" value="1"/>
</dbReference>
<dbReference type="InterPro" id="IPR056749">
    <property type="entry name" value="Citrate_synth_N"/>
</dbReference>
<dbReference type="GO" id="GO:0006629">
    <property type="term" value="P:lipid metabolic process"/>
    <property type="evidence" value="ECO:0007669"/>
    <property type="project" value="UniProtKB-KW"/>
</dbReference>
<keyword evidence="9" id="KW-0067">ATP-binding</keyword>
<evidence type="ECO:0000256" key="10">
    <source>
        <dbReference type="ARBA" id="ARBA00023098"/>
    </source>
</evidence>
<comment type="subunit">
    <text evidence="3">Heterooctamer of 4 alpha and 4 beta chains.</text>
</comment>
<keyword evidence="6" id="KW-0444">Lipid biosynthesis</keyword>
<comment type="function">
    <text evidence="13">ATP citrate-lyase is the primary enzyme responsible for the synthesis of cytosolic acetyl-CoA, used for the elongation of fatty acids and biosynthesis of isoprenoids, flavonoids and malonated derivatives. May supply substrate to the cytosolic acetyl-CoA carboxylase, which generates the malonyl-CoA used for the synthesis of a multitude of compounds, including very long chain fatty acids and flavonoids. Required for normal growth and development and elongation of C18 fatty acids to C20 to C24 fatty acids in seeds. In contrast to all known animal ACL enzymes having a homomeric structure, plant ACLs are composed of alpha and beta chains.</text>
</comment>
<evidence type="ECO:0000256" key="7">
    <source>
        <dbReference type="ARBA" id="ARBA00022679"/>
    </source>
</evidence>
<evidence type="ECO:0000256" key="4">
    <source>
        <dbReference type="ARBA" id="ARBA00012639"/>
    </source>
</evidence>
<keyword evidence="10" id="KW-0443">Lipid metabolism</keyword>
<comment type="caution">
    <text evidence="16">The sequence shown here is derived from an EMBL/GenBank/DDBJ whole genome shotgun (WGS) entry which is preliminary data.</text>
</comment>
<dbReference type="GO" id="GO:0006104">
    <property type="term" value="P:succinyl-CoA metabolic process"/>
    <property type="evidence" value="ECO:0007669"/>
    <property type="project" value="TreeGrafter"/>
</dbReference>
<dbReference type="Proteomes" id="UP000257109">
    <property type="component" value="Unassembled WGS sequence"/>
</dbReference>
<dbReference type="STRING" id="157652.A0A371G580"/>
<dbReference type="InterPro" id="IPR032263">
    <property type="entry name" value="Citrate-bd"/>
</dbReference>
<feature type="domain" description="ATP-citrate synthase citrate-binding" evidence="14">
    <location>
        <begin position="241"/>
        <end position="417"/>
    </location>
</feature>
<proteinExistence type="inferred from homology"/>
<feature type="domain" description="ATP-citrate synthase ATP-grasp" evidence="15">
    <location>
        <begin position="2"/>
        <end position="230"/>
    </location>
</feature>
<dbReference type="AlphaFoldDB" id="A0A371G580"/>
<dbReference type="Pfam" id="PF16114">
    <property type="entry name" value="Citrate_bind"/>
    <property type="match status" value="1"/>
</dbReference>
<keyword evidence="7" id="KW-0808">Transferase</keyword>
<evidence type="ECO:0000313" key="17">
    <source>
        <dbReference type="Proteomes" id="UP000257109"/>
    </source>
</evidence>
<evidence type="ECO:0000259" key="15">
    <source>
        <dbReference type="Pfam" id="PF24948"/>
    </source>
</evidence>
<evidence type="ECO:0000313" key="16">
    <source>
        <dbReference type="EMBL" id="RDX85729.1"/>
    </source>
</evidence>
<organism evidence="16 17">
    <name type="scientific">Mucuna pruriens</name>
    <name type="common">Velvet bean</name>
    <name type="synonym">Dolichos pruriens</name>
    <dbReference type="NCBI Taxonomy" id="157652"/>
    <lineage>
        <taxon>Eukaryota</taxon>
        <taxon>Viridiplantae</taxon>
        <taxon>Streptophyta</taxon>
        <taxon>Embryophyta</taxon>
        <taxon>Tracheophyta</taxon>
        <taxon>Spermatophyta</taxon>
        <taxon>Magnoliopsida</taxon>
        <taxon>eudicotyledons</taxon>
        <taxon>Gunneridae</taxon>
        <taxon>Pentapetalae</taxon>
        <taxon>rosids</taxon>
        <taxon>fabids</taxon>
        <taxon>Fabales</taxon>
        <taxon>Fabaceae</taxon>
        <taxon>Papilionoideae</taxon>
        <taxon>50 kb inversion clade</taxon>
        <taxon>NPAAA clade</taxon>
        <taxon>indigoferoid/millettioid clade</taxon>
        <taxon>Phaseoleae</taxon>
        <taxon>Mucuna</taxon>
    </lineage>
</organism>
<comment type="similarity">
    <text evidence="2">Belongs to the succinate/malate CoA ligase beta subunit family.</text>
</comment>
<dbReference type="GO" id="GO:0005524">
    <property type="term" value="F:ATP binding"/>
    <property type="evidence" value="ECO:0007669"/>
    <property type="project" value="UniProtKB-KW"/>
</dbReference>
<evidence type="ECO:0000256" key="8">
    <source>
        <dbReference type="ARBA" id="ARBA00022741"/>
    </source>
</evidence>
<dbReference type="GO" id="GO:0006099">
    <property type="term" value="P:tricarboxylic acid cycle"/>
    <property type="evidence" value="ECO:0007669"/>
    <property type="project" value="TreeGrafter"/>
</dbReference>
<sequence length="423" mass="46840">MARKKIREYDSKRLLKEHFKRLSGQDLPIKSAQVTESTDFNELAEKEPWLSSSKLVVKPDMLFGKRGKSGLVALNLDLAEVATFVKERLGTEVEMGECKGPITTFIVEPFIPHKEEFYLNIVSERLGNSISFSECGGIEIEENWDKVKTIFMPTGVSLTVENIAPLVATLPLEIKGEIEEFLKVIFTLFEDLDFTFLEMNPFTLVNGKPYPLDMRGELDDTAAFKNFKKWGNIEFPMPFGRVMSSTETFIHGLDEKTSASLKFTVLNPVGRIWTMVAGGGASVIYADTVGDLGYAPELGNYAEYSGAPKEDEVLQYARVVIDCATSNPDGQKRALVIGGGIANFTDVAATFSGIIRALKEKEQKLKEAKMHIYVRRGGPNYQKGLAKMRALGEEIGIPIEVYGPEATMTGICKQAIQYITAAA</sequence>
<reference evidence="16" key="1">
    <citation type="submission" date="2018-05" db="EMBL/GenBank/DDBJ databases">
        <title>Draft genome of Mucuna pruriens seed.</title>
        <authorList>
            <person name="Nnadi N.E."/>
            <person name="Vos R."/>
            <person name="Hasami M.H."/>
            <person name="Devisetty U.K."/>
            <person name="Aguiy J.C."/>
        </authorList>
    </citation>
    <scope>NUCLEOTIDE SEQUENCE [LARGE SCALE GENOMIC DNA]</scope>
    <source>
        <strain evidence="16">JCA_2017</strain>
    </source>
</reference>
<dbReference type="OrthoDB" id="3261737at2759"/>
<evidence type="ECO:0000256" key="9">
    <source>
        <dbReference type="ARBA" id="ARBA00022840"/>
    </source>
</evidence>
<dbReference type="PANTHER" id="PTHR11815">
    <property type="entry name" value="SUCCINYL-COA SYNTHETASE BETA CHAIN"/>
    <property type="match status" value="1"/>
</dbReference>
<name>A0A371G580_MUCPR</name>
<dbReference type="FunFam" id="3.30.470.110:FF:000002">
    <property type="entry name" value="ATP-citrate synthase alpha chain protein"/>
    <property type="match status" value="1"/>
</dbReference>
<evidence type="ECO:0000259" key="14">
    <source>
        <dbReference type="Pfam" id="PF16114"/>
    </source>
</evidence>
<dbReference type="EC" id="2.3.3.8" evidence="4"/>
<gene>
    <name evidence="16" type="primary">ACLA-2</name>
    <name evidence="16" type="ORF">CR513_33039</name>
</gene>
<dbReference type="EMBL" id="QJKJ01006717">
    <property type="protein sequence ID" value="RDX85729.1"/>
    <property type="molecule type" value="Genomic_DNA"/>
</dbReference>
<evidence type="ECO:0000256" key="12">
    <source>
        <dbReference type="ARBA" id="ARBA00047593"/>
    </source>
</evidence>
<dbReference type="InterPro" id="IPR016102">
    <property type="entry name" value="Succinyl-CoA_synth-like"/>
</dbReference>
<evidence type="ECO:0000256" key="3">
    <source>
        <dbReference type="ARBA" id="ARBA00011412"/>
    </source>
</evidence>
<dbReference type="GO" id="GO:0005829">
    <property type="term" value="C:cytosol"/>
    <property type="evidence" value="ECO:0007669"/>
    <property type="project" value="UniProtKB-SubCell"/>
</dbReference>
<evidence type="ECO:0000256" key="11">
    <source>
        <dbReference type="ARBA" id="ARBA00023315"/>
    </source>
</evidence>
<keyword evidence="8" id="KW-0547">Nucleotide-binding</keyword>
<dbReference type="Gene3D" id="3.40.50.261">
    <property type="entry name" value="Succinyl-CoA synthetase domains"/>
    <property type="match status" value="1"/>
</dbReference>
<protein>
    <recommendedName>
        <fullName evidence="4">ATP citrate synthase</fullName>
        <ecNumber evidence="4">2.3.3.8</ecNumber>
    </recommendedName>
</protein>
<keyword evidence="5" id="KW-0963">Cytoplasm</keyword>
<evidence type="ECO:0000256" key="5">
    <source>
        <dbReference type="ARBA" id="ARBA00022490"/>
    </source>
</evidence>